<feature type="transmembrane region" description="Helical" evidence="1">
    <location>
        <begin position="12"/>
        <end position="32"/>
    </location>
</feature>
<dbReference type="Proteomes" id="UP000322634">
    <property type="component" value="Unassembled WGS sequence"/>
</dbReference>
<accession>A0A5D0TRC6</accession>
<dbReference type="SUPFAM" id="SSF52540">
    <property type="entry name" value="P-loop containing nucleoside triphosphate hydrolases"/>
    <property type="match status" value="1"/>
</dbReference>
<dbReference type="RefSeq" id="WP_148354501.1">
    <property type="nucleotide sequence ID" value="NZ_JBHSBF010000032.1"/>
</dbReference>
<gene>
    <name evidence="3" type="ORF">FXF65_35700</name>
</gene>
<evidence type="ECO:0000313" key="3">
    <source>
        <dbReference type="EMBL" id="TYC08881.1"/>
    </source>
</evidence>
<sequence length="743" mass="79848">MAGSTGRLRRLLVLVVGQAALLASVVVLLVLWRTKDLATAANTGQILGVVLALPALSVGLFGWWWRGRTTEVAPAELAESVAVALARLVGDQWEDEAALRALDDPDPMPVRWRLTTDPGLVDVAAQADAAGWEATGEDIERLVTQFRTLERRRLVVLGAPGAGKTTLAVQMVRELIRTRGTGEPVPVLLSATSWTKRPGEGFWDWLADHLARTYPALLAGQYGRDAYRDLVAGSSHLVLPVIDGLDEMPTDAQAQLVDTLNATLGTGGLILTCRTTDYLLLADRTDTVLSSAAVIDPEPLTPTAAADYLARTLRRAPGPDWRHVLDHLSAQGTVPESPLAQVCSTPLGLWLVRVVYRPPASEAPAPSPSVLIDPVVHPTAEKLHDHLFEQLVPALVRARRPADGPHELFRPRRSYRADDVTRWLAWIARHLSEPRLDDGQPRTRDLAWWKLGDRILPKRALQLLAASAAVAVSSIAGFLAVGLTFGMEAGVAAGVLNAIVCILSGVWDISDWTHGELPEYGRSPVREGRSRGRVSFDFLQGAGDTLIAMTAYGCIFSVFFTIVLAVPFGVAFGLAFGLETGIWAALLGGSVFGFLLPFLLTPVFFLSLLAERVGFDARTASAVGAARVSRKVLVRSVILGFIIAGIEGFAVVGIFTGTAGGLAFGASLGCTLGCGTALSSSGARIWLTFRLAGADLGRKGVLPWRLMSFLEDAHRLGLLRAVGPIYQFRHAEFQDHLADRPDL</sequence>
<feature type="transmembrane region" description="Helical" evidence="1">
    <location>
        <begin position="582"/>
        <end position="611"/>
    </location>
</feature>
<feature type="transmembrane region" description="Helical" evidence="1">
    <location>
        <begin position="460"/>
        <end position="483"/>
    </location>
</feature>
<keyword evidence="1" id="KW-0472">Membrane</keyword>
<dbReference type="EMBL" id="VSFF01000015">
    <property type="protein sequence ID" value="TYC08881.1"/>
    <property type="molecule type" value="Genomic_DNA"/>
</dbReference>
<dbReference type="Pfam" id="PF05729">
    <property type="entry name" value="NACHT"/>
    <property type="match status" value="1"/>
</dbReference>
<feature type="transmembrane region" description="Helical" evidence="1">
    <location>
        <begin position="632"/>
        <end position="655"/>
    </location>
</feature>
<protein>
    <submittedName>
        <fullName evidence="3">NACHT domain-containing protein</fullName>
    </submittedName>
</protein>
<dbReference type="OrthoDB" id="419058at2"/>
<keyword evidence="4" id="KW-1185">Reference proteome</keyword>
<keyword evidence="1" id="KW-0812">Transmembrane</keyword>
<organism evidence="3 4">
    <name type="scientific">Actinomadura syzygii</name>
    <dbReference type="NCBI Taxonomy" id="1427538"/>
    <lineage>
        <taxon>Bacteria</taxon>
        <taxon>Bacillati</taxon>
        <taxon>Actinomycetota</taxon>
        <taxon>Actinomycetes</taxon>
        <taxon>Streptosporangiales</taxon>
        <taxon>Thermomonosporaceae</taxon>
        <taxon>Actinomadura</taxon>
    </lineage>
</organism>
<dbReference type="AlphaFoldDB" id="A0A5D0TRC6"/>
<evidence type="ECO:0000313" key="4">
    <source>
        <dbReference type="Proteomes" id="UP000322634"/>
    </source>
</evidence>
<dbReference type="InterPro" id="IPR027417">
    <property type="entry name" value="P-loop_NTPase"/>
</dbReference>
<proteinExistence type="predicted"/>
<dbReference type="InterPro" id="IPR007111">
    <property type="entry name" value="NACHT_NTPase"/>
</dbReference>
<keyword evidence="1" id="KW-1133">Transmembrane helix</keyword>
<name>A0A5D0TRC6_9ACTN</name>
<dbReference type="PROSITE" id="PS50837">
    <property type="entry name" value="NACHT"/>
    <property type="match status" value="1"/>
</dbReference>
<reference evidence="3 4" key="1">
    <citation type="submission" date="2019-08" db="EMBL/GenBank/DDBJ databases">
        <title>Actinomadura sp. nov. CYP1-5 isolated from mountain soil.</title>
        <authorList>
            <person name="Songsumanus A."/>
            <person name="Kuncharoen N."/>
            <person name="Kudo T."/>
            <person name="Yuki M."/>
            <person name="Igarashi Y."/>
            <person name="Tanasupawat S."/>
        </authorList>
    </citation>
    <scope>NUCLEOTIDE SEQUENCE [LARGE SCALE GENOMIC DNA]</scope>
    <source>
        <strain evidence="3 4">GKU157</strain>
    </source>
</reference>
<dbReference type="Gene3D" id="3.40.50.300">
    <property type="entry name" value="P-loop containing nucleotide triphosphate hydrolases"/>
    <property type="match status" value="1"/>
</dbReference>
<feature type="transmembrane region" description="Helical" evidence="1">
    <location>
        <begin position="44"/>
        <end position="65"/>
    </location>
</feature>
<feature type="transmembrane region" description="Helical" evidence="1">
    <location>
        <begin position="489"/>
        <end position="507"/>
    </location>
</feature>
<evidence type="ECO:0000259" key="2">
    <source>
        <dbReference type="PROSITE" id="PS50837"/>
    </source>
</evidence>
<evidence type="ECO:0000256" key="1">
    <source>
        <dbReference type="SAM" id="Phobius"/>
    </source>
</evidence>
<feature type="transmembrane region" description="Helical" evidence="1">
    <location>
        <begin position="554"/>
        <end position="576"/>
    </location>
</feature>
<comment type="caution">
    <text evidence="3">The sequence shown here is derived from an EMBL/GenBank/DDBJ whole genome shotgun (WGS) entry which is preliminary data.</text>
</comment>
<feature type="domain" description="NACHT" evidence="2">
    <location>
        <begin position="152"/>
        <end position="289"/>
    </location>
</feature>